<evidence type="ECO:0000313" key="10">
    <source>
        <dbReference type="Proteomes" id="UP000708148"/>
    </source>
</evidence>
<comment type="subcellular location">
    <subcellularLocation>
        <location evidence="2">Nucleus</location>
    </subcellularLocation>
</comment>
<dbReference type="GO" id="GO:0051603">
    <property type="term" value="P:proteolysis involved in protein catabolic process"/>
    <property type="evidence" value="ECO:0007669"/>
    <property type="project" value="InterPro"/>
</dbReference>
<dbReference type="PANTHER" id="PTHR32194">
    <property type="entry name" value="METALLOPROTEASE TLDD"/>
    <property type="match status" value="1"/>
</dbReference>
<evidence type="ECO:0000313" key="9">
    <source>
        <dbReference type="EMBL" id="CAD7700519.1"/>
    </source>
</evidence>
<dbReference type="GO" id="GO:0005634">
    <property type="term" value="C:nucleus"/>
    <property type="evidence" value="ECO:0007669"/>
    <property type="project" value="UniProtKB-SubCell"/>
</dbReference>
<organism evidence="9 10">
    <name type="scientific">Ostreobium quekettii</name>
    <dbReference type="NCBI Taxonomy" id="121088"/>
    <lineage>
        <taxon>Eukaryota</taxon>
        <taxon>Viridiplantae</taxon>
        <taxon>Chlorophyta</taxon>
        <taxon>core chlorophytes</taxon>
        <taxon>Ulvophyceae</taxon>
        <taxon>TCBD clade</taxon>
        <taxon>Bryopsidales</taxon>
        <taxon>Ostreobineae</taxon>
        <taxon>Ostreobiaceae</taxon>
        <taxon>Ostreobium</taxon>
    </lineage>
</organism>
<dbReference type="AlphaFoldDB" id="A0A8S1JA71"/>
<proteinExistence type="predicted"/>
<accession>A0A8S1JA71</accession>
<keyword evidence="4" id="KW-0963">Cytoplasm</keyword>
<dbReference type="PANTHER" id="PTHR32194:SF0">
    <property type="entry name" value="ATP-DEPENDENT PROTEASE SUBUNIT HSLV"/>
    <property type="match status" value="1"/>
</dbReference>
<reference evidence="9" key="1">
    <citation type="submission" date="2020-12" db="EMBL/GenBank/DDBJ databases">
        <authorList>
            <person name="Iha C."/>
        </authorList>
    </citation>
    <scope>NUCLEOTIDE SEQUENCE</scope>
</reference>
<evidence type="ECO:0000256" key="3">
    <source>
        <dbReference type="ARBA" id="ARBA00012039"/>
    </source>
</evidence>
<dbReference type="InterPro" id="IPR023333">
    <property type="entry name" value="Proteasome_suB-type"/>
</dbReference>
<keyword evidence="6" id="KW-0888">Threonine protease</keyword>
<evidence type="ECO:0000256" key="1">
    <source>
        <dbReference type="ARBA" id="ARBA00001198"/>
    </source>
</evidence>
<dbReference type="InterPro" id="IPR000243">
    <property type="entry name" value="Pept_T1A_subB"/>
</dbReference>
<sequence length="199" mass="22065">MLPERHALLMLAGIYVSMRGQDKLSPLTKNIFMLRSGSVADSTTVASETRLMLQRHEAELGEDCDVRTAAHLVHQILYRNKDQLQVQAIVAGWDKTEGGQVFAVPPGGTFIEVPYALGGSGSAYIYGWCDKRWRNGMTEEECKEFVFGAVAKAIARDSASGGGIRTRVFTSTQKEPEFTPWDKIRPQHGELRAPQRLIA</sequence>
<dbReference type="InterPro" id="IPR029055">
    <property type="entry name" value="Ntn_hydrolases_N"/>
</dbReference>
<gene>
    <name evidence="9" type="ORF">OSTQU699_LOCUS5878</name>
</gene>
<dbReference type="GO" id="GO:0004298">
    <property type="term" value="F:threonine-type endopeptidase activity"/>
    <property type="evidence" value="ECO:0007669"/>
    <property type="project" value="UniProtKB-KW"/>
</dbReference>
<keyword evidence="8" id="KW-0647">Proteasome</keyword>
<keyword evidence="5" id="KW-0645">Protease</keyword>
<dbReference type="Proteomes" id="UP000708148">
    <property type="component" value="Unassembled WGS sequence"/>
</dbReference>
<evidence type="ECO:0000256" key="8">
    <source>
        <dbReference type="ARBA" id="ARBA00022942"/>
    </source>
</evidence>
<name>A0A8S1JA71_9CHLO</name>
<comment type="catalytic activity">
    <reaction evidence="1">
        <text>Cleavage of peptide bonds with very broad specificity.</text>
        <dbReference type="EC" id="3.4.25.1"/>
    </reaction>
</comment>
<dbReference type="EMBL" id="CAJHUC010001284">
    <property type="protein sequence ID" value="CAD7700519.1"/>
    <property type="molecule type" value="Genomic_DNA"/>
</dbReference>
<dbReference type="PRINTS" id="PR00141">
    <property type="entry name" value="PROTEASOME"/>
</dbReference>
<dbReference type="InterPro" id="IPR001353">
    <property type="entry name" value="Proteasome_sua/b"/>
</dbReference>
<evidence type="ECO:0000256" key="4">
    <source>
        <dbReference type="ARBA" id="ARBA00022490"/>
    </source>
</evidence>
<evidence type="ECO:0000256" key="7">
    <source>
        <dbReference type="ARBA" id="ARBA00022801"/>
    </source>
</evidence>
<dbReference type="GO" id="GO:0019774">
    <property type="term" value="C:proteasome core complex, beta-subunit complex"/>
    <property type="evidence" value="ECO:0007669"/>
    <property type="project" value="UniProtKB-ARBA"/>
</dbReference>
<dbReference type="SUPFAM" id="SSF56235">
    <property type="entry name" value="N-terminal nucleophile aminohydrolases (Ntn hydrolases)"/>
    <property type="match status" value="1"/>
</dbReference>
<dbReference type="OrthoDB" id="7854943at2759"/>
<evidence type="ECO:0000256" key="6">
    <source>
        <dbReference type="ARBA" id="ARBA00022698"/>
    </source>
</evidence>
<dbReference type="EC" id="3.4.25.1" evidence="3"/>
<keyword evidence="10" id="KW-1185">Reference proteome</keyword>
<dbReference type="GO" id="GO:0005737">
    <property type="term" value="C:cytoplasm"/>
    <property type="evidence" value="ECO:0007669"/>
    <property type="project" value="TreeGrafter"/>
</dbReference>
<comment type="caution">
    <text evidence="9">The sequence shown here is derived from an EMBL/GenBank/DDBJ whole genome shotgun (WGS) entry which is preliminary data.</text>
</comment>
<evidence type="ECO:0000256" key="2">
    <source>
        <dbReference type="ARBA" id="ARBA00004123"/>
    </source>
</evidence>
<evidence type="ECO:0000256" key="5">
    <source>
        <dbReference type="ARBA" id="ARBA00022670"/>
    </source>
</evidence>
<dbReference type="Gene3D" id="3.60.20.10">
    <property type="entry name" value="Glutamine Phosphoribosylpyrophosphate, subunit 1, domain 1"/>
    <property type="match status" value="1"/>
</dbReference>
<keyword evidence="7" id="KW-0378">Hydrolase</keyword>
<dbReference type="Pfam" id="PF00227">
    <property type="entry name" value="Proteasome"/>
    <property type="match status" value="1"/>
</dbReference>
<protein>
    <recommendedName>
        <fullName evidence="3">proteasome endopeptidase complex</fullName>
        <ecNumber evidence="3">3.4.25.1</ecNumber>
    </recommendedName>
</protein>